<dbReference type="Proteomes" id="UP000019102">
    <property type="component" value="Unassembled WGS sequence"/>
</dbReference>
<dbReference type="AlphaFoldDB" id="W4VGM4"/>
<dbReference type="GO" id="GO:0005829">
    <property type="term" value="C:cytosol"/>
    <property type="evidence" value="ECO:0007669"/>
    <property type="project" value="TreeGrafter"/>
</dbReference>
<dbReference type="PROSITE" id="PS51481">
    <property type="entry name" value="DHAK"/>
    <property type="match status" value="1"/>
</dbReference>
<keyword evidence="3" id="KW-1185">Reference proteome</keyword>
<accession>W4VGM4</accession>
<sequence length="88" mass="9374">MKKVINNPDQVVDEMLEGFVQAHDDLVKRLEGTNVIVRKDAPVKGKVGLVSGGGSGHEPTHAGYVGKGMIDAAVCGGMYSLLLHLTRF</sequence>
<keyword evidence="2" id="KW-0670">Pyruvate</keyword>
<dbReference type="GO" id="GO:0004371">
    <property type="term" value="F:glycerone kinase activity"/>
    <property type="evidence" value="ECO:0007669"/>
    <property type="project" value="InterPro"/>
</dbReference>
<organism evidence="2 3">
    <name type="scientific">Gracilibacillus boraciitolerans JCM 21714</name>
    <dbReference type="NCBI Taxonomy" id="1298598"/>
    <lineage>
        <taxon>Bacteria</taxon>
        <taxon>Bacillati</taxon>
        <taxon>Bacillota</taxon>
        <taxon>Bacilli</taxon>
        <taxon>Bacillales</taxon>
        <taxon>Bacillaceae</taxon>
        <taxon>Gracilibacillus</taxon>
    </lineage>
</organism>
<dbReference type="GO" id="GO:0019563">
    <property type="term" value="P:glycerol catabolic process"/>
    <property type="evidence" value="ECO:0007669"/>
    <property type="project" value="TreeGrafter"/>
</dbReference>
<dbReference type="EMBL" id="BAVS01000002">
    <property type="protein sequence ID" value="GAE91948.1"/>
    <property type="molecule type" value="Genomic_DNA"/>
</dbReference>
<evidence type="ECO:0000259" key="1">
    <source>
        <dbReference type="PROSITE" id="PS51481"/>
    </source>
</evidence>
<gene>
    <name evidence="2" type="ORF">JCM21714_919</name>
</gene>
<dbReference type="Gene3D" id="3.40.50.10440">
    <property type="entry name" value="Dihydroxyacetone kinase, domain 1"/>
    <property type="match status" value="1"/>
</dbReference>
<dbReference type="STRING" id="1298598.JCM21714_919"/>
<evidence type="ECO:0000313" key="3">
    <source>
        <dbReference type="Proteomes" id="UP000019102"/>
    </source>
</evidence>
<dbReference type="PANTHER" id="PTHR28629">
    <property type="entry name" value="TRIOKINASE/FMN CYCLASE"/>
    <property type="match status" value="1"/>
</dbReference>
<dbReference type="PANTHER" id="PTHR28629:SF4">
    <property type="entry name" value="TRIOKINASE_FMN CYCLASE"/>
    <property type="match status" value="1"/>
</dbReference>
<dbReference type="InterPro" id="IPR004006">
    <property type="entry name" value="DhaK_dom"/>
</dbReference>
<feature type="domain" description="DhaK" evidence="1">
    <location>
        <begin position="7"/>
        <end position="88"/>
    </location>
</feature>
<protein>
    <submittedName>
        <fullName evidence="2">Phosphoenolpyruvate-dihydroxyacetone phosphotransferase</fullName>
    </submittedName>
</protein>
<proteinExistence type="predicted"/>
<dbReference type="InterPro" id="IPR050861">
    <property type="entry name" value="Dihydroxyacetone_Kinase"/>
</dbReference>
<dbReference type="SUPFAM" id="SSF82549">
    <property type="entry name" value="DAK1/DegV-like"/>
    <property type="match status" value="1"/>
</dbReference>
<evidence type="ECO:0000313" key="2">
    <source>
        <dbReference type="EMBL" id="GAE91948.1"/>
    </source>
</evidence>
<dbReference type="Pfam" id="PF02733">
    <property type="entry name" value="Dak1"/>
    <property type="match status" value="1"/>
</dbReference>
<reference evidence="2 3" key="1">
    <citation type="journal article" date="2014" name="Genome Announc.">
        <title>Draft Genome Sequence of the Boron-Tolerant and Moderately Halotolerant Bacterium Gracilibacillus boraciitolerans JCM 21714T.</title>
        <authorList>
            <person name="Ahmed I."/>
            <person name="Oshima K."/>
            <person name="Suda W."/>
            <person name="Kitamura K."/>
            <person name="Iida T."/>
            <person name="Ohmori Y."/>
            <person name="Fujiwara T."/>
            <person name="Hattori M."/>
            <person name="Ohkuma M."/>
        </authorList>
    </citation>
    <scope>NUCLEOTIDE SEQUENCE [LARGE SCALE GENOMIC DNA]</scope>
    <source>
        <strain evidence="2 3">JCM 21714</strain>
    </source>
</reference>
<comment type="caution">
    <text evidence="2">The sequence shown here is derived from an EMBL/GenBank/DDBJ whole genome shotgun (WGS) entry which is preliminary data.</text>
</comment>
<name>W4VGM4_9BACI</name>
<keyword evidence="2" id="KW-0808">Transferase</keyword>
<dbReference type="eggNOG" id="COG2376">
    <property type="taxonomic scope" value="Bacteria"/>
</dbReference>